<dbReference type="RefSeq" id="YP_009884421.1">
    <property type="nucleotide sequence ID" value="NC_049470.1"/>
</dbReference>
<keyword evidence="2" id="KW-1188">Viral release from host cell</keyword>
<feature type="coiled-coil region" evidence="3">
    <location>
        <begin position="1062"/>
        <end position="1096"/>
    </location>
</feature>
<dbReference type="PANTHER" id="PTHR37813:SF1">
    <property type="entry name" value="FELS-2 PROPHAGE PROTEIN"/>
    <property type="match status" value="1"/>
</dbReference>
<protein>
    <submittedName>
        <fullName evidence="5">Tape measure protein</fullName>
    </submittedName>
</protein>
<accession>A0A5J6TLF8</accession>
<dbReference type="GO" id="GO:0098003">
    <property type="term" value="P:viral tail assembly"/>
    <property type="evidence" value="ECO:0007669"/>
    <property type="project" value="UniProtKB-KW"/>
</dbReference>
<evidence type="ECO:0000313" key="5">
    <source>
        <dbReference type="EMBL" id="QFG09562.1"/>
    </source>
</evidence>
<feature type="domain" description="Phage tail tape measure protein" evidence="4">
    <location>
        <begin position="196"/>
        <end position="394"/>
    </location>
</feature>
<keyword evidence="1" id="KW-1245">Viral tail assembly</keyword>
<reference evidence="5 6" key="1">
    <citation type="submission" date="2019-07" db="EMBL/GenBank/DDBJ databases">
        <authorList>
            <person name="Stoner T.H."/>
            <person name="Garlena R.A."/>
            <person name="Russell D.A."/>
            <person name="Pope W.H."/>
            <person name="Jacobs-Sera D."/>
            <person name="Hatfull G.F."/>
        </authorList>
    </citation>
    <scope>NUCLEOTIDE SEQUENCE [LARGE SCALE GENOMIC DNA]</scope>
</reference>
<keyword evidence="6" id="KW-1185">Reference proteome</keyword>
<evidence type="ECO:0000256" key="1">
    <source>
        <dbReference type="ARBA" id="ARBA00022465"/>
    </source>
</evidence>
<organism evidence="5 6">
    <name type="scientific">Arthrobacter phage TripleJ</name>
    <dbReference type="NCBI Taxonomy" id="2599838"/>
    <lineage>
        <taxon>Viruses</taxon>
        <taxon>Duplodnaviria</taxon>
        <taxon>Heunggongvirae</taxon>
        <taxon>Uroviricota</taxon>
        <taxon>Caudoviricetes</taxon>
        <taxon>Triplejayvirus</taxon>
        <taxon>Triplejayvirus tripleJ</taxon>
    </lineage>
</organism>
<keyword evidence="3" id="KW-0175">Coiled coil</keyword>
<evidence type="ECO:0000313" key="6">
    <source>
        <dbReference type="Proteomes" id="UP000325735"/>
    </source>
</evidence>
<dbReference type="Pfam" id="PF10145">
    <property type="entry name" value="PhageMin_Tail"/>
    <property type="match status" value="1"/>
</dbReference>
<dbReference type="NCBIfam" id="TIGR01760">
    <property type="entry name" value="tape_meas_TP901"/>
    <property type="match status" value="1"/>
</dbReference>
<dbReference type="PANTHER" id="PTHR37813">
    <property type="entry name" value="FELS-2 PROPHAGE PROTEIN"/>
    <property type="match status" value="1"/>
</dbReference>
<evidence type="ECO:0000259" key="4">
    <source>
        <dbReference type="Pfam" id="PF10145"/>
    </source>
</evidence>
<dbReference type="Proteomes" id="UP000325735">
    <property type="component" value="Segment"/>
</dbReference>
<gene>
    <name evidence="5" type="primary">18</name>
    <name evidence="5" type="ORF">PBI_TRIPLEJ_18</name>
</gene>
<dbReference type="InterPro" id="IPR010090">
    <property type="entry name" value="Phage_tape_meas"/>
</dbReference>
<sequence>MAERSVVVRIRAEIGDFRRQMQQASQAATGLGRAGQASGQQMSTAMTQTQAGAAAARAALRDAGQAAQETARGFGLSYNAAGQLTDQFGAMVTEAHAAELGLETASDATREFAAQQANAAAAANQATTNMGRLAASARDHEEAWSTAGGALLGFGAAVTAGVGLAIAKYAEFDKAMSEVSAATHASAADMGLLREAAVVAGADTSYSAKEAADAITELSKAGVGTADILSGGLTGALNLAAAGGMEVADAAELAATAMTQFKLSGDKLPHVADLLAAGAGKAQGSVADMGMALKQGGLVAAATGLTIEETTGTLAAFASAGLIGSDAGTSFKTMLQALTPNSEAASKEMKRLGISAYDANGEFIGMTAFAGKLKSSLGTLSDEQRMASEKIIFGSDAVRAANVLYEQGADGIAAWTDKVNVAGFAASTAAIKQDNLAGDLEKLGGSFDTVLIKGGGGAAQALRGIVQGAEDLVDGLGRVDPELLSLATSMAGLLGVSALLGGGFLTLFPRVMQVHAAFKTLQSTNAGLAGGLGKVGKAAGIATVALIALSTAGALFSDEKTKSASDYANAILKVANAGSKAKASDMDSVFQSFAQFGGQDTVNGINGVTDAVKALANPDWQKQVDQFFDGFAHGVLNLPKSDLGQIQDRLKGMGDAMGDMVKNGGAEAAAKSFRLLTKEFEANGKSAQDALNTMPGYKDALLEQANALGVNLEPAQLLELAQGRIPGVMAAAQAATETKAATDQAAAAATQEEIDKLTDLGVNLDGTIASLEKYTTALFNAGLIQLDARSATAAHEAALDAVKGSVEEATAALAKQYETEGESTEAARAHAEAQMGLGVALNKSRTDFELGNAAGRALNDTFQNVAKTGMAEIEAKAKAGMGQPELQKTLGTTFGQLKQTAIDMGLTGGAADALARKVMGIPPKANINTWMSDEAKRMAEATDQAVRNLDGKTAHTYVYHHEINTIENITTSSASVHNNTGGKQGAKPTFHADGGAISGPGTGTSDEVPAWLSNGEHVLTAEEVRKMGGQQAVYRFRHDLMAGDVPKFATGGHLGESANARANRLYREAQAAAKKRAKLTAEQRQKLAELQEFRRDSLLDMDRDNRRGNGYRSVTESLSSSYSFADKLTSLADSGKVGKGSIRNLYAVSGRSEAALKTLHARSDALGKSLDKAKDKLADLTQIRGEVAKSLSGEFSIGKTAQRQGLFGAGAVANTIADAKGFLAKVQGFAGKLKRLQQKGFSGAIVQEVAALGTTAGTQAADSLLQATSAQVKDLNNTMGAINAASLSAGNAVTDSLYRGGVNGAAANVKNLEWQEGAISKAMLQIGLGMENALRQALGGKPIKRAGGGAVYGPGTSTSDEVPMLASNGEHVFTADEVRRMGGQRAVYAFRAQLQHLPAPSKSLAGGYGQVQSIPASAMAWGSSAAAVQRGGDTHHWNIYDQSNPVATGHEVARRQRMLGT</sequence>
<dbReference type="KEGG" id="vg:55813781"/>
<evidence type="ECO:0000256" key="2">
    <source>
        <dbReference type="ARBA" id="ARBA00022612"/>
    </source>
</evidence>
<proteinExistence type="predicted"/>
<dbReference type="GeneID" id="55813781"/>
<evidence type="ECO:0000256" key="3">
    <source>
        <dbReference type="SAM" id="Coils"/>
    </source>
</evidence>
<dbReference type="EMBL" id="MN234178">
    <property type="protein sequence ID" value="QFG09562.1"/>
    <property type="molecule type" value="Genomic_DNA"/>
</dbReference>
<name>A0A5J6TLF8_9CAUD</name>